<comment type="similarity">
    <text evidence="1">Belongs to the LacAB/RpiB family.</text>
</comment>
<organism evidence="2 3">
    <name type="scientific">Candidatus Doudnabacteria bacterium RIFCSPHIGHO2_01_FULL_49_9</name>
    <dbReference type="NCBI Taxonomy" id="1817827"/>
    <lineage>
        <taxon>Bacteria</taxon>
        <taxon>Candidatus Doudnaibacteriota</taxon>
    </lineage>
</organism>
<gene>
    <name evidence="2" type="ORF">A2846_04575</name>
</gene>
<dbReference type="Pfam" id="PF02502">
    <property type="entry name" value="LacAB_rpiB"/>
    <property type="match status" value="1"/>
</dbReference>
<evidence type="ECO:0008006" key="4">
    <source>
        <dbReference type="Google" id="ProtNLM"/>
    </source>
</evidence>
<dbReference type="GO" id="GO:0019316">
    <property type="term" value="P:D-allose catabolic process"/>
    <property type="evidence" value="ECO:0007669"/>
    <property type="project" value="TreeGrafter"/>
</dbReference>
<reference evidence="2 3" key="1">
    <citation type="journal article" date="2016" name="Nat. Commun.">
        <title>Thousands of microbial genomes shed light on interconnected biogeochemical processes in an aquifer system.</title>
        <authorList>
            <person name="Anantharaman K."/>
            <person name="Brown C.T."/>
            <person name="Hug L.A."/>
            <person name="Sharon I."/>
            <person name="Castelle C.J."/>
            <person name="Probst A.J."/>
            <person name="Thomas B.C."/>
            <person name="Singh A."/>
            <person name="Wilkins M.J."/>
            <person name="Karaoz U."/>
            <person name="Brodie E.L."/>
            <person name="Williams K.H."/>
            <person name="Hubbard S.S."/>
            <person name="Banfield J.F."/>
        </authorList>
    </citation>
    <scope>NUCLEOTIDE SEQUENCE [LARGE SCALE GENOMIC DNA]</scope>
</reference>
<dbReference type="InterPro" id="IPR036569">
    <property type="entry name" value="RpiB_LacA_LacB_sf"/>
</dbReference>
<name>A0A1F5P2X7_9BACT</name>
<evidence type="ECO:0000313" key="3">
    <source>
        <dbReference type="Proteomes" id="UP000176339"/>
    </source>
</evidence>
<dbReference type="Proteomes" id="UP000176339">
    <property type="component" value="Unassembled WGS sequence"/>
</dbReference>
<evidence type="ECO:0000256" key="1">
    <source>
        <dbReference type="ARBA" id="ARBA00008754"/>
    </source>
</evidence>
<accession>A0A1F5P2X7</accession>
<evidence type="ECO:0000313" key="2">
    <source>
        <dbReference type="EMBL" id="OGE84233.1"/>
    </source>
</evidence>
<protein>
    <recommendedName>
        <fullName evidence="4">Ribose-5-phosphate isomerase</fullName>
    </recommendedName>
</protein>
<sequence>MIIYIACDHRGFNLKQFLSQVIKSQGYDLRDLGAERYDHEDDYPDFASRVAENVLQTPGSRGVVICGSGGGVSIAANKYKGIRAFIGLNPDQAKATKLDEDTNVLALASDFISNELAAQITEAWLKAEFSGEERHKRRLQEISDIESKV</sequence>
<dbReference type="GO" id="GO:0004751">
    <property type="term" value="F:ribose-5-phosphate isomerase activity"/>
    <property type="evidence" value="ECO:0007669"/>
    <property type="project" value="TreeGrafter"/>
</dbReference>
<dbReference type="Gene3D" id="3.40.1400.10">
    <property type="entry name" value="Sugar-phosphate isomerase, RpiB/LacA/LacB"/>
    <property type="match status" value="1"/>
</dbReference>
<proteinExistence type="inferred from homology"/>
<comment type="caution">
    <text evidence="2">The sequence shown here is derived from an EMBL/GenBank/DDBJ whole genome shotgun (WGS) entry which is preliminary data.</text>
</comment>
<dbReference type="InterPro" id="IPR003500">
    <property type="entry name" value="RpiB_LacA_LacB"/>
</dbReference>
<dbReference type="NCBIfam" id="NF004051">
    <property type="entry name" value="PRK05571.1"/>
    <property type="match status" value="1"/>
</dbReference>
<dbReference type="SUPFAM" id="SSF89623">
    <property type="entry name" value="Ribose/Galactose isomerase RpiB/AlsB"/>
    <property type="match status" value="1"/>
</dbReference>
<dbReference type="PANTHER" id="PTHR30345">
    <property type="entry name" value="RIBOSE-5-PHOSPHATE ISOMERASE B"/>
    <property type="match status" value="1"/>
</dbReference>
<dbReference type="PIRSF" id="PIRSF005384">
    <property type="entry name" value="RpiB_LacA_B"/>
    <property type="match status" value="1"/>
</dbReference>
<dbReference type="EMBL" id="MFEN01000021">
    <property type="protein sequence ID" value="OGE84233.1"/>
    <property type="molecule type" value="Genomic_DNA"/>
</dbReference>
<dbReference type="PANTHER" id="PTHR30345:SF0">
    <property type="entry name" value="DNA DAMAGE-REPAIR_TOLERATION PROTEIN DRT102"/>
    <property type="match status" value="1"/>
</dbReference>
<dbReference type="NCBIfam" id="TIGR00689">
    <property type="entry name" value="rpiB_lacA_lacB"/>
    <property type="match status" value="1"/>
</dbReference>
<dbReference type="AlphaFoldDB" id="A0A1F5P2X7"/>
<dbReference type="GO" id="GO:0009052">
    <property type="term" value="P:pentose-phosphate shunt, non-oxidative branch"/>
    <property type="evidence" value="ECO:0007669"/>
    <property type="project" value="TreeGrafter"/>
</dbReference>